<evidence type="ECO:0000313" key="1">
    <source>
        <dbReference type="EMBL" id="OWV32863.1"/>
    </source>
</evidence>
<accession>A0A219B403</accession>
<proteinExistence type="predicted"/>
<comment type="caution">
    <text evidence="1">The sequence shown here is derived from an EMBL/GenBank/DDBJ whole genome shotgun (WGS) entry which is preliminary data.</text>
</comment>
<organism evidence="1 2">
    <name type="scientific">Pacificimonas flava</name>
    <dbReference type="NCBI Taxonomy" id="1234595"/>
    <lineage>
        <taxon>Bacteria</taxon>
        <taxon>Pseudomonadati</taxon>
        <taxon>Pseudomonadota</taxon>
        <taxon>Alphaproteobacteria</taxon>
        <taxon>Sphingomonadales</taxon>
        <taxon>Sphingosinicellaceae</taxon>
        <taxon>Pacificimonas</taxon>
    </lineage>
</organism>
<reference evidence="2" key="1">
    <citation type="submission" date="2017-05" db="EMBL/GenBank/DDBJ databases">
        <authorList>
            <person name="Lin X."/>
        </authorList>
    </citation>
    <scope>NUCLEOTIDE SEQUENCE [LARGE SCALE GENOMIC DNA]</scope>
    <source>
        <strain evidence="2">JLT2012</strain>
    </source>
</reference>
<keyword evidence="2" id="KW-1185">Reference proteome</keyword>
<dbReference type="EMBL" id="NFZT01000001">
    <property type="protein sequence ID" value="OWV32863.1"/>
    <property type="molecule type" value="Genomic_DNA"/>
</dbReference>
<protein>
    <submittedName>
        <fullName evidence="1">Uncharacterized protein</fullName>
    </submittedName>
</protein>
<dbReference type="RefSeq" id="WP_088711653.1">
    <property type="nucleotide sequence ID" value="NZ_NFZT01000001.1"/>
</dbReference>
<name>A0A219B403_9SPHN</name>
<dbReference type="Proteomes" id="UP000198462">
    <property type="component" value="Unassembled WGS sequence"/>
</dbReference>
<dbReference type="AlphaFoldDB" id="A0A219B403"/>
<sequence length="246" mass="26976">MHREVNRLLETGKSALRAELEAAGAGTPEPSPLIYSNEMLLVDGNLRWQEKLRLIGEELAAMDPVFLVTCRKPPALLRSLYAELQVSGGYRTFSAFLRSNQAAIADLETVDAELARFGDRYYVDFDVLTGTRFSILRDVTADITIPADFGAENQRGSTAAGIVTRKYTLRERIASLPGAKAARRLLPGGLRRRLASTLEAVSLGDRGVIPYETAEEVDPGLLESFSSFMAEDRADGIVRREKRAGG</sequence>
<gene>
    <name evidence="1" type="ORF">B5C34_04950</name>
</gene>
<evidence type="ECO:0000313" key="2">
    <source>
        <dbReference type="Proteomes" id="UP000198462"/>
    </source>
</evidence>